<evidence type="ECO:0000313" key="4">
    <source>
        <dbReference type="EMBL" id="BBP00338.1"/>
    </source>
</evidence>
<dbReference type="InterPro" id="IPR008280">
    <property type="entry name" value="Tub_FtsZ_C"/>
</dbReference>
<dbReference type="RefSeq" id="WP_162084279.1">
    <property type="nucleotide sequence ID" value="NZ_AP021881.1"/>
</dbReference>
<dbReference type="Pfam" id="PF00091">
    <property type="entry name" value="Tubulin"/>
    <property type="match status" value="1"/>
</dbReference>
<dbReference type="EMBL" id="AP021881">
    <property type="protein sequence ID" value="BBP01055.1"/>
    <property type="molecule type" value="Genomic_DNA"/>
</dbReference>
<dbReference type="SUPFAM" id="SSF55307">
    <property type="entry name" value="Tubulin C-terminal domain-like"/>
    <property type="match status" value="1"/>
</dbReference>
<dbReference type="KEGG" id="sniv:SFSGTM_17630"/>
<accession>A0A809S1B0</accession>
<dbReference type="GO" id="GO:0005525">
    <property type="term" value="F:GTP binding"/>
    <property type="evidence" value="ECO:0007669"/>
    <property type="project" value="UniProtKB-KW"/>
</dbReference>
<sequence length="312" mass="33634">MDKSTWDTKFGVIAVGGAGSNVLTDNAKSLPYIHRTIAIDTDPTALHDAVADIKLLVGANQANQTIPNTTLSITNIHQIIDAVSDLDIVFIVAGMGGVTGTSISSNIAEILQNHNIAGLAVAIMPFNFEGEKHKEIALNGVKTLTPHVNGVFQISNETFANTADKNHRTVPLLKHASLAFAQFYQCIINTSEKPGIVGIDFADVASFMSNDGNTAFGYGSATGENSIETAIQRAIDHPLLTQRQLPLASSALIAFEINNQNHPIMPIICHGFNVFRTQLPPDTVMFWCAIFNPEINHDFRVTIMLSGISDEN</sequence>
<dbReference type="InterPro" id="IPR036525">
    <property type="entry name" value="Tubulin/FtsZ_GTPase_sf"/>
</dbReference>
<protein>
    <submittedName>
        <fullName evidence="4">Cell division protein FtsZ</fullName>
    </submittedName>
</protein>
<reference evidence="4" key="2">
    <citation type="journal article" name="Int. J. Syst. Evol. Microbiol.">
        <title>Sulfuriferula nivalis sp. nov., a sulfur oxidizer isolated from snow and emended description of Sulfuriferula plumbiphila.</title>
        <authorList>
            <person name="Kojima H."/>
            <person name="Mochizuki J."/>
            <person name="Fukui M."/>
        </authorList>
    </citation>
    <scope>NUCLEOTIDE SEQUENCE</scope>
    <source>
        <strain evidence="4">SGTM</strain>
    </source>
</reference>
<reference evidence="6" key="1">
    <citation type="submission" date="2019-11" db="EMBL/GenBank/DDBJ databases">
        <title>Isolation and characterization of a novel species in the genus Sulfuriferula.</title>
        <authorList>
            <person name="Mochizuki J."/>
            <person name="Kojima H."/>
            <person name="Fukui M."/>
        </authorList>
    </citation>
    <scope>NUCLEOTIDE SEQUENCE [LARGE SCALE GENOMIC DNA]</scope>
    <source>
        <strain evidence="6">SGTM</strain>
    </source>
</reference>
<dbReference type="GO" id="GO:0005737">
    <property type="term" value="C:cytoplasm"/>
    <property type="evidence" value="ECO:0007669"/>
    <property type="project" value="TreeGrafter"/>
</dbReference>
<dbReference type="AlphaFoldDB" id="A0A809S1B0"/>
<evidence type="ECO:0000259" key="3">
    <source>
        <dbReference type="SMART" id="SM00864"/>
    </source>
</evidence>
<gene>
    <name evidence="4" type="ORF">SFSGTM_10460</name>
    <name evidence="5" type="ORF">SFSGTM_17630</name>
</gene>
<dbReference type="GO" id="GO:0051301">
    <property type="term" value="P:cell division"/>
    <property type="evidence" value="ECO:0007669"/>
    <property type="project" value="UniProtKB-KW"/>
</dbReference>
<evidence type="ECO:0000313" key="6">
    <source>
        <dbReference type="Proteomes" id="UP000463939"/>
    </source>
</evidence>
<dbReference type="Gene3D" id="3.40.50.1440">
    <property type="entry name" value="Tubulin/FtsZ, GTPase domain"/>
    <property type="match status" value="1"/>
</dbReference>
<keyword evidence="6" id="KW-1185">Reference proteome</keyword>
<dbReference type="Proteomes" id="UP000463939">
    <property type="component" value="Chromosome"/>
</dbReference>
<dbReference type="PANTHER" id="PTHR30314:SF3">
    <property type="entry name" value="MITOCHONDRIAL DIVISION PROTEIN FSZA"/>
    <property type="match status" value="1"/>
</dbReference>
<dbReference type="KEGG" id="sniv:SFSGTM_10460"/>
<dbReference type="SUPFAM" id="SSF52490">
    <property type="entry name" value="Tubulin nucleotide-binding domain-like"/>
    <property type="match status" value="1"/>
</dbReference>
<evidence type="ECO:0000256" key="2">
    <source>
        <dbReference type="ARBA" id="ARBA00023134"/>
    </source>
</evidence>
<keyword evidence="4" id="KW-0131">Cell cycle</keyword>
<dbReference type="InterPro" id="IPR003008">
    <property type="entry name" value="Tubulin_FtsZ_GTPase"/>
</dbReference>
<evidence type="ECO:0000256" key="1">
    <source>
        <dbReference type="ARBA" id="ARBA00022741"/>
    </source>
</evidence>
<name>A0A809S1B0_9PROT</name>
<dbReference type="SMART" id="SM00864">
    <property type="entry name" value="Tubulin"/>
    <property type="match status" value="1"/>
</dbReference>
<dbReference type="PANTHER" id="PTHR30314">
    <property type="entry name" value="CELL DIVISION PROTEIN FTSZ-RELATED"/>
    <property type="match status" value="1"/>
</dbReference>
<dbReference type="PRINTS" id="PR00423">
    <property type="entry name" value="CELLDVISFTSZ"/>
</dbReference>
<dbReference type="GO" id="GO:0003924">
    <property type="term" value="F:GTPase activity"/>
    <property type="evidence" value="ECO:0007669"/>
    <property type="project" value="InterPro"/>
</dbReference>
<feature type="domain" description="Tubulin/FtsZ GTPase" evidence="3">
    <location>
        <begin position="9"/>
        <end position="195"/>
    </location>
</feature>
<keyword evidence="2" id="KW-0342">GTP-binding</keyword>
<evidence type="ECO:0000313" key="5">
    <source>
        <dbReference type="EMBL" id="BBP01055.1"/>
    </source>
</evidence>
<organism evidence="4 6">
    <name type="scientific">Sulfuriferula nivalis</name>
    <dbReference type="NCBI Taxonomy" id="2675298"/>
    <lineage>
        <taxon>Bacteria</taxon>
        <taxon>Pseudomonadati</taxon>
        <taxon>Pseudomonadota</taxon>
        <taxon>Betaproteobacteria</taxon>
        <taxon>Nitrosomonadales</taxon>
        <taxon>Sulfuricellaceae</taxon>
        <taxon>Sulfuriferula</taxon>
    </lineage>
</organism>
<dbReference type="GO" id="GO:0032153">
    <property type="term" value="C:cell division site"/>
    <property type="evidence" value="ECO:0007669"/>
    <property type="project" value="TreeGrafter"/>
</dbReference>
<dbReference type="InterPro" id="IPR045061">
    <property type="entry name" value="FtsZ/CetZ"/>
</dbReference>
<keyword evidence="1" id="KW-0547">Nucleotide-binding</keyword>
<keyword evidence="4" id="KW-0132">Cell division</keyword>
<proteinExistence type="predicted"/>
<dbReference type="EMBL" id="AP021881">
    <property type="protein sequence ID" value="BBP00338.1"/>
    <property type="molecule type" value="Genomic_DNA"/>
</dbReference>